<proteinExistence type="inferred from homology"/>
<evidence type="ECO:0000259" key="3">
    <source>
        <dbReference type="Pfam" id="PF00501"/>
    </source>
</evidence>
<organism evidence="5 6">
    <name type="scientific">Microbacterium natoriense</name>
    <dbReference type="NCBI Taxonomy" id="284570"/>
    <lineage>
        <taxon>Bacteria</taxon>
        <taxon>Bacillati</taxon>
        <taxon>Actinomycetota</taxon>
        <taxon>Actinomycetes</taxon>
        <taxon>Micrococcales</taxon>
        <taxon>Microbacteriaceae</taxon>
        <taxon>Microbacterium</taxon>
    </lineage>
</organism>
<dbReference type="EMBL" id="JAUSXV010000001">
    <property type="protein sequence ID" value="MDQ0646589.1"/>
    <property type="molecule type" value="Genomic_DNA"/>
</dbReference>
<keyword evidence="2 5" id="KW-0436">Ligase</keyword>
<dbReference type="AlphaFoldDB" id="A0AAW8EVD1"/>
<dbReference type="Gene3D" id="3.40.50.12780">
    <property type="entry name" value="N-terminal domain of ligase-like"/>
    <property type="match status" value="1"/>
</dbReference>
<evidence type="ECO:0000313" key="5">
    <source>
        <dbReference type="EMBL" id="MDQ0646589.1"/>
    </source>
</evidence>
<dbReference type="PANTHER" id="PTHR43767">
    <property type="entry name" value="LONG-CHAIN-FATTY-ACID--COA LIGASE"/>
    <property type="match status" value="1"/>
</dbReference>
<protein>
    <submittedName>
        <fullName evidence="5">Acyl-CoA synthetase (AMP-forming)/AMP-acid ligase II</fullName>
    </submittedName>
</protein>
<dbReference type="Gene3D" id="3.30.300.30">
    <property type="match status" value="1"/>
</dbReference>
<dbReference type="InterPro" id="IPR020845">
    <property type="entry name" value="AMP-binding_CS"/>
</dbReference>
<keyword evidence="6" id="KW-1185">Reference proteome</keyword>
<dbReference type="InterPro" id="IPR000873">
    <property type="entry name" value="AMP-dep_synth/lig_dom"/>
</dbReference>
<evidence type="ECO:0000256" key="1">
    <source>
        <dbReference type="ARBA" id="ARBA00006432"/>
    </source>
</evidence>
<dbReference type="Pfam" id="PF00501">
    <property type="entry name" value="AMP-binding"/>
    <property type="match status" value="1"/>
</dbReference>
<name>A0AAW8EVD1_9MICO</name>
<accession>A0AAW8EVD1</accession>
<dbReference type="PROSITE" id="PS00455">
    <property type="entry name" value="AMP_BINDING"/>
    <property type="match status" value="1"/>
</dbReference>
<sequence>MNLGRFVRATAAVQPGAEAVVAGESRLTYAQLDEASDRLAAALMDRHGLVRGDVVAVLGWNCAELVITEVALYKAGLVRAPINARLGVSEVHDVLADAGVKVLIADVDHIDLVRSALASVTVDTVITIGGASDLGISFVDALASVERRAVDVECSEADTAVLHFTSGSTGKLKAAVHTYGNRLALIRKSLMHPDGYVGPGGREILAGPITHASGMPMMGVFRAGGCVIVMRTWDPIEFLKTVEREKATHAFVVPTMINMILAVPDVGRFDLSTLKHLIYGGAPMSPARIRAAWKHLGPVLTQGFGCAETTSVVMLLSTDDHRRAIEDGDEELLLSCGRAIFDAEVRVVDEAGAQVAPGEIGELAVRGPDIAHGYHNEEALTAETFRGGWFHSGDLARYREDGYIFIVDRKKDMIISGGYNIYSVEVEAALLQHPGIFDAAVIGVPDEEWGEAVKAVVVPHPGVILDEVEVIEFCAARLSRLKKPRSVDVVSSLPVNQNGKTDRRAIRERFWTADGRRVA</sequence>
<evidence type="ECO:0000256" key="2">
    <source>
        <dbReference type="ARBA" id="ARBA00022598"/>
    </source>
</evidence>
<dbReference type="InterPro" id="IPR025110">
    <property type="entry name" value="AMP-bd_C"/>
</dbReference>
<dbReference type="PANTHER" id="PTHR43767:SF7">
    <property type="entry name" value="MEDIUM_LONG-CHAIN-FATTY-ACID--COA LIGASE FADD8"/>
    <property type="match status" value="1"/>
</dbReference>
<reference evidence="5 6" key="1">
    <citation type="submission" date="2023-07" db="EMBL/GenBank/DDBJ databases">
        <title>Comparative genomics of wheat-associated soil bacteria to identify genetic determinants of phenazine resistance.</title>
        <authorList>
            <person name="Mouncey N."/>
        </authorList>
    </citation>
    <scope>NUCLEOTIDE SEQUENCE [LARGE SCALE GENOMIC DNA]</scope>
    <source>
        <strain evidence="5 6">W4I9-1</strain>
    </source>
</reference>
<evidence type="ECO:0000313" key="6">
    <source>
        <dbReference type="Proteomes" id="UP001244427"/>
    </source>
</evidence>
<comment type="similarity">
    <text evidence="1">Belongs to the ATP-dependent AMP-binding enzyme family.</text>
</comment>
<dbReference type="Proteomes" id="UP001244427">
    <property type="component" value="Unassembled WGS sequence"/>
</dbReference>
<evidence type="ECO:0000259" key="4">
    <source>
        <dbReference type="Pfam" id="PF13193"/>
    </source>
</evidence>
<comment type="caution">
    <text evidence="5">The sequence shown here is derived from an EMBL/GenBank/DDBJ whole genome shotgun (WGS) entry which is preliminary data.</text>
</comment>
<dbReference type="InterPro" id="IPR050237">
    <property type="entry name" value="ATP-dep_AMP-bd_enzyme"/>
</dbReference>
<gene>
    <name evidence="5" type="ORF">QFZ53_000785</name>
</gene>
<dbReference type="Pfam" id="PF13193">
    <property type="entry name" value="AMP-binding_C"/>
    <property type="match status" value="1"/>
</dbReference>
<dbReference type="GO" id="GO:0016877">
    <property type="term" value="F:ligase activity, forming carbon-sulfur bonds"/>
    <property type="evidence" value="ECO:0007669"/>
    <property type="project" value="UniProtKB-ARBA"/>
</dbReference>
<dbReference type="SUPFAM" id="SSF56801">
    <property type="entry name" value="Acetyl-CoA synthetase-like"/>
    <property type="match status" value="1"/>
</dbReference>
<feature type="domain" description="AMP-dependent synthetase/ligase" evidence="3">
    <location>
        <begin position="8"/>
        <end position="375"/>
    </location>
</feature>
<dbReference type="InterPro" id="IPR042099">
    <property type="entry name" value="ANL_N_sf"/>
</dbReference>
<feature type="domain" description="AMP-binding enzyme C-terminal" evidence="4">
    <location>
        <begin position="425"/>
        <end position="500"/>
    </location>
</feature>
<dbReference type="FunFam" id="3.30.300.30:FF:000008">
    <property type="entry name" value="2,3-dihydroxybenzoate-AMP ligase"/>
    <property type="match status" value="1"/>
</dbReference>
<dbReference type="RefSeq" id="WP_307293751.1">
    <property type="nucleotide sequence ID" value="NZ_JAUSXV010000001.1"/>
</dbReference>
<dbReference type="InterPro" id="IPR045851">
    <property type="entry name" value="AMP-bd_C_sf"/>
</dbReference>